<sequence>MSDILHNPFKAALAARRSMIGLWLGLASPYAAEMVAGAGYDWLLVDGEHAPNTLQTILAQLQAVAPYPTHPVVRVAWNDAVMIKQVLDVGAQTLLIPMIDDAEQARRAVAATRYPPQGSRGVGAALARASRWNRVPDYLQRANEQICVLVQVETRKALDNLDEILSVEGVDGVFIGPSDLAADFGALGNPGRADVQAAIGTAIAAINAAGKGAGILSADVASSKRYIELGTLFTAVGVDTTILARGAENVLAQFRDVRVAAAPSGGVY</sequence>
<evidence type="ECO:0000313" key="7">
    <source>
        <dbReference type="EMBL" id="SDV46373.1"/>
    </source>
</evidence>
<dbReference type="SUPFAM" id="SSF51621">
    <property type="entry name" value="Phosphoenolpyruvate/pyruvate domain"/>
    <property type="match status" value="1"/>
</dbReference>
<dbReference type="STRING" id="1770053.SAMN05216551_101292"/>
<dbReference type="NCBIfam" id="TIGR02311">
    <property type="entry name" value="HpaI"/>
    <property type="match status" value="1"/>
</dbReference>
<gene>
    <name evidence="7" type="ORF">SAMN05216551_101292</name>
</gene>
<reference evidence="8" key="1">
    <citation type="submission" date="2016-09" db="EMBL/GenBank/DDBJ databases">
        <authorList>
            <person name="Varghese N."/>
            <person name="Submissions S."/>
        </authorList>
    </citation>
    <scope>NUCLEOTIDE SEQUENCE [LARGE SCALE GENOMIC DNA]</scope>
    <source>
        <strain evidence="8">JS23</strain>
    </source>
</reference>
<dbReference type="Pfam" id="PF03328">
    <property type="entry name" value="HpcH_HpaI"/>
    <property type="match status" value="1"/>
</dbReference>
<comment type="catalytic activity">
    <reaction evidence="5">
        <text>D-glyceraldehyde + 3-hydroxypyruvate = (3R,4S,5R)-3,4,5,6-tetrahydroxy-2-oxohexanoate</text>
        <dbReference type="Rhea" id="RHEA:80047"/>
        <dbReference type="ChEBI" id="CHEBI:17180"/>
        <dbReference type="ChEBI" id="CHEBI:17378"/>
        <dbReference type="ChEBI" id="CHEBI:231434"/>
    </reaction>
</comment>
<keyword evidence="8" id="KW-1185">Reference proteome</keyword>
<evidence type="ECO:0000256" key="3">
    <source>
        <dbReference type="ARBA" id="ARBA00023239"/>
    </source>
</evidence>
<dbReference type="GO" id="GO:0010124">
    <property type="term" value="P:phenylacetate catabolic process"/>
    <property type="evidence" value="ECO:0007669"/>
    <property type="project" value="InterPro"/>
</dbReference>
<organism evidence="7 8">
    <name type="scientific">Chitinasiproducens palmae</name>
    <dbReference type="NCBI Taxonomy" id="1770053"/>
    <lineage>
        <taxon>Bacteria</taxon>
        <taxon>Pseudomonadati</taxon>
        <taxon>Pseudomonadota</taxon>
        <taxon>Betaproteobacteria</taxon>
        <taxon>Burkholderiales</taxon>
        <taxon>Burkholderiaceae</taxon>
        <taxon>Chitinasiproducens</taxon>
    </lineage>
</organism>
<keyword evidence="2" id="KW-0479">Metal-binding</keyword>
<dbReference type="Gene3D" id="3.20.20.60">
    <property type="entry name" value="Phosphoenolpyruvate-binding domains"/>
    <property type="match status" value="1"/>
</dbReference>
<dbReference type="InterPro" id="IPR015813">
    <property type="entry name" value="Pyrv/PenolPyrv_kinase-like_dom"/>
</dbReference>
<feature type="domain" description="HpcH/HpaI aldolase/citrate lyase" evidence="6">
    <location>
        <begin position="20"/>
        <end position="243"/>
    </location>
</feature>
<dbReference type="Proteomes" id="UP000243719">
    <property type="component" value="Unassembled WGS sequence"/>
</dbReference>
<dbReference type="GO" id="GO:0046872">
    <property type="term" value="F:metal ion binding"/>
    <property type="evidence" value="ECO:0007669"/>
    <property type="project" value="UniProtKB-KW"/>
</dbReference>
<dbReference type="PANTHER" id="PTHR30502:SF0">
    <property type="entry name" value="PHOSPHOENOLPYRUVATE CARBOXYLASE FAMILY PROTEIN"/>
    <property type="match status" value="1"/>
</dbReference>
<comment type="catalytic activity">
    <reaction evidence="4">
        <text>D-glyceraldehyde + 3-hydroxypyruvate = 2-dehydro-D-galactonate</text>
        <dbReference type="Rhea" id="RHEA:80051"/>
        <dbReference type="ChEBI" id="CHEBI:17180"/>
        <dbReference type="ChEBI" id="CHEBI:17378"/>
        <dbReference type="ChEBI" id="CHEBI:28023"/>
    </reaction>
</comment>
<dbReference type="FunFam" id="3.20.20.60:FF:000004">
    <property type="entry name" value="5-keto-4-deoxy-D-glucarate aldolase"/>
    <property type="match status" value="1"/>
</dbReference>
<evidence type="ECO:0000256" key="1">
    <source>
        <dbReference type="ARBA" id="ARBA00005568"/>
    </source>
</evidence>
<dbReference type="InterPro" id="IPR005000">
    <property type="entry name" value="Aldolase/citrate-lyase_domain"/>
</dbReference>
<dbReference type="GO" id="GO:0005737">
    <property type="term" value="C:cytoplasm"/>
    <property type="evidence" value="ECO:0007669"/>
    <property type="project" value="TreeGrafter"/>
</dbReference>
<evidence type="ECO:0000256" key="2">
    <source>
        <dbReference type="ARBA" id="ARBA00022723"/>
    </source>
</evidence>
<proteinExistence type="inferred from homology"/>
<dbReference type="InterPro" id="IPR050251">
    <property type="entry name" value="HpcH-HpaI_aldolase"/>
</dbReference>
<name>A0A1H2PJ46_9BURK</name>
<dbReference type="AlphaFoldDB" id="A0A1H2PJ46"/>
<dbReference type="OrthoDB" id="86160at2"/>
<evidence type="ECO:0000259" key="6">
    <source>
        <dbReference type="Pfam" id="PF03328"/>
    </source>
</evidence>
<accession>A0A1H2PJ46</accession>
<evidence type="ECO:0000313" key="8">
    <source>
        <dbReference type="Proteomes" id="UP000243719"/>
    </source>
</evidence>
<dbReference type="InterPro" id="IPR012689">
    <property type="entry name" value="HpaI"/>
</dbReference>
<dbReference type="InterPro" id="IPR040442">
    <property type="entry name" value="Pyrv_kinase-like_dom_sf"/>
</dbReference>
<evidence type="ECO:0000256" key="4">
    <source>
        <dbReference type="ARBA" id="ARBA00051339"/>
    </source>
</evidence>
<keyword evidence="3" id="KW-0456">Lyase</keyword>
<dbReference type="RefSeq" id="WP_091903834.1">
    <property type="nucleotide sequence ID" value="NZ_FNLO01000001.1"/>
</dbReference>
<protein>
    <submittedName>
        <fullName evidence="7">2,4-dihydroxyhept-2-enedioate aldolase</fullName>
    </submittedName>
</protein>
<comment type="similarity">
    <text evidence="1">Belongs to the HpcH/HpaI aldolase family.</text>
</comment>
<evidence type="ECO:0000256" key="5">
    <source>
        <dbReference type="ARBA" id="ARBA00051592"/>
    </source>
</evidence>
<dbReference type="GO" id="GO:0016832">
    <property type="term" value="F:aldehyde-lyase activity"/>
    <property type="evidence" value="ECO:0007669"/>
    <property type="project" value="TreeGrafter"/>
</dbReference>
<dbReference type="PANTHER" id="PTHR30502">
    <property type="entry name" value="2-KETO-3-DEOXY-L-RHAMNONATE ALDOLASE"/>
    <property type="match status" value="1"/>
</dbReference>
<dbReference type="EMBL" id="FNLO01000001">
    <property type="protein sequence ID" value="SDV46373.1"/>
    <property type="molecule type" value="Genomic_DNA"/>
</dbReference>